<evidence type="ECO:0000256" key="2">
    <source>
        <dbReference type="ARBA" id="ARBA00022448"/>
    </source>
</evidence>
<comment type="subcellular location">
    <subcellularLocation>
        <location evidence="1">Membrane</location>
        <topology evidence="1">Multi-pass membrane protein</topology>
    </subcellularLocation>
</comment>
<dbReference type="Proteomes" id="UP000092666">
    <property type="component" value="Unassembled WGS sequence"/>
</dbReference>
<evidence type="ECO:0000256" key="8">
    <source>
        <dbReference type="ARBA" id="ARBA00022989"/>
    </source>
</evidence>
<organism evidence="15 16">
    <name type="scientific">Kwoniella heveanensis BCC8398</name>
    <dbReference type="NCBI Taxonomy" id="1296120"/>
    <lineage>
        <taxon>Eukaryota</taxon>
        <taxon>Fungi</taxon>
        <taxon>Dikarya</taxon>
        <taxon>Basidiomycota</taxon>
        <taxon>Agaricomycotina</taxon>
        <taxon>Tremellomycetes</taxon>
        <taxon>Tremellales</taxon>
        <taxon>Cryptococcaceae</taxon>
        <taxon>Kwoniella</taxon>
    </lineage>
</organism>
<keyword evidence="8 13" id="KW-1133">Transmembrane helix</keyword>
<feature type="compositionally biased region" description="Polar residues" evidence="12">
    <location>
        <begin position="1"/>
        <end position="11"/>
    </location>
</feature>
<gene>
    <name evidence="15" type="ORF">I316_02837</name>
</gene>
<dbReference type="PRINTS" id="PR00169">
    <property type="entry name" value="KCHANNEL"/>
</dbReference>
<feature type="transmembrane region" description="Helical" evidence="13">
    <location>
        <begin position="223"/>
        <end position="244"/>
    </location>
</feature>
<dbReference type="PANTHER" id="PTHR11537">
    <property type="entry name" value="VOLTAGE-GATED POTASSIUM CHANNEL"/>
    <property type="match status" value="1"/>
</dbReference>
<accession>A0A1B9GW96</accession>
<dbReference type="InterPro" id="IPR028325">
    <property type="entry name" value="VG_K_chnl"/>
</dbReference>
<keyword evidence="11" id="KW-0407">Ion channel</keyword>
<feature type="region of interest" description="Disordered" evidence="12">
    <location>
        <begin position="453"/>
        <end position="494"/>
    </location>
</feature>
<feature type="region of interest" description="Disordered" evidence="12">
    <location>
        <begin position="557"/>
        <end position="607"/>
    </location>
</feature>
<feature type="compositionally biased region" description="Low complexity" evidence="12">
    <location>
        <begin position="407"/>
        <end position="421"/>
    </location>
</feature>
<evidence type="ECO:0000256" key="6">
    <source>
        <dbReference type="ARBA" id="ARBA00022882"/>
    </source>
</evidence>
<dbReference type="Gene3D" id="1.10.287.70">
    <property type="match status" value="1"/>
</dbReference>
<keyword evidence="7" id="KW-0630">Potassium</keyword>
<evidence type="ECO:0000313" key="15">
    <source>
        <dbReference type="EMBL" id="OCF35291.1"/>
    </source>
</evidence>
<reference evidence="16" key="2">
    <citation type="submission" date="2013-12" db="EMBL/GenBank/DDBJ databases">
        <title>Evolution of pathogenesis and genome organization in the Tremellales.</title>
        <authorList>
            <person name="Cuomo C."/>
            <person name="Litvintseva A."/>
            <person name="Heitman J."/>
            <person name="Chen Y."/>
            <person name="Sun S."/>
            <person name="Springer D."/>
            <person name="Dromer F."/>
            <person name="Young S."/>
            <person name="Zeng Q."/>
            <person name="Chapman S."/>
            <person name="Gujja S."/>
            <person name="Saif S."/>
            <person name="Birren B."/>
        </authorList>
    </citation>
    <scope>NUCLEOTIDE SEQUENCE [LARGE SCALE GENOMIC DNA]</scope>
    <source>
        <strain evidence="16">BCC8398</strain>
    </source>
</reference>
<evidence type="ECO:0000256" key="9">
    <source>
        <dbReference type="ARBA" id="ARBA00023065"/>
    </source>
</evidence>
<feature type="compositionally biased region" description="Polar residues" evidence="12">
    <location>
        <begin position="35"/>
        <end position="67"/>
    </location>
</feature>
<evidence type="ECO:0000256" key="4">
    <source>
        <dbReference type="ARBA" id="ARBA00022692"/>
    </source>
</evidence>
<sequence>MSSYPPGNSSHAVPGEEYELPSLSTENEAGPSRPRASSTANKSGRTLTLLPSQSTANLLFSAPSATLPTPRKRHSRTHSYPDSPEDPTTPRRLHRAAFLSEDEQRHDDAEEVYLPDFGHMLGFNDEGEDHFAVAAGMKTRWKRKLYLLLEEPNSGREAFFVHILVTGLIIFSAILTTLSTMPAFHTNPAWTKGLFGLDTFIVILFTIEYLARSLAHSDSWAQYYTWATSFFALLDLIAILPYYIEVAQNEDTSILFRFSILRTFRLLRVFRAFKYQNQMLLTIEVMYVAVRRSKDALLALMFFILLVLVLSSTLLYFAERGTWDAQLGAFVDADGDPSLFDSIPKTAWFSLVTMSTVGYGEITPKSFLGKLITVPLLMFGLLLIALPSFVLGRNFAIVFDAMTRQSQAPRPSSSTSSPRGSLEGEAPPPTSLPPDSSISAPLLPTIASSLSTPLPGTAATSRSRAISPLPPHSAVTTNMVPSSSASSGRGMGNIPRMWDGSIDGSGIAEKGMKERDLTNIKLAKNQLVLLEQIDSLRRTIDRQGDILARLAGALEEKDGRQTNPAPSLIPVRRSDSENGARNEGARKHDVDEQNQFSLGESDEEGGR</sequence>
<evidence type="ECO:0000313" key="16">
    <source>
        <dbReference type="Proteomes" id="UP000092666"/>
    </source>
</evidence>
<keyword evidence="3" id="KW-0633">Potassium transport</keyword>
<dbReference type="InterPro" id="IPR027359">
    <property type="entry name" value="Volt_channel_dom_sf"/>
</dbReference>
<feature type="domain" description="Ion transport" evidence="14">
    <location>
        <begin position="160"/>
        <end position="396"/>
    </location>
</feature>
<dbReference type="GO" id="GO:0008076">
    <property type="term" value="C:voltage-gated potassium channel complex"/>
    <property type="evidence" value="ECO:0007669"/>
    <property type="project" value="InterPro"/>
</dbReference>
<keyword evidence="2" id="KW-0813">Transport</keyword>
<dbReference type="InterPro" id="IPR005821">
    <property type="entry name" value="Ion_trans_dom"/>
</dbReference>
<evidence type="ECO:0000256" key="13">
    <source>
        <dbReference type="SAM" id="Phobius"/>
    </source>
</evidence>
<keyword evidence="6" id="KW-0851">Voltage-gated channel</keyword>
<feature type="transmembrane region" description="Helical" evidence="13">
    <location>
        <begin position="159"/>
        <end position="181"/>
    </location>
</feature>
<evidence type="ECO:0000259" key="14">
    <source>
        <dbReference type="Pfam" id="PF00520"/>
    </source>
</evidence>
<dbReference type="Pfam" id="PF00520">
    <property type="entry name" value="Ion_trans"/>
    <property type="match status" value="1"/>
</dbReference>
<feature type="region of interest" description="Disordered" evidence="12">
    <location>
        <begin position="1"/>
        <end position="91"/>
    </location>
</feature>
<reference evidence="15 16" key="1">
    <citation type="submission" date="2013-07" db="EMBL/GenBank/DDBJ databases">
        <title>The Genome Sequence of Cryptococcus heveanensis BCC8398.</title>
        <authorList>
            <consortium name="The Broad Institute Genome Sequencing Platform"/>
            <person name="Cuomo C."/>
            <person name="Litvintseva A."/>
            <person name="Chen Y."/>
            <person name="Heitman J."/>
            <person name="Sun S."/>
            <person name="Springer D."/>
            <person name="Dromer F."/>
            <person name="Young S.K."/>
            <person name="Zeng Q."/>
            <person name="Gargeya S."/>
            <person name="Fitzgerald M."/>
            <person name="Abouelleil A."/>
            <person name="Alvarado L."/>
            <person name="Berlin A.M."/>
            <person name="Chapman S.B."/>
            <person name="Dewar J."/>
            <person name="Goldberg J."/>
            <person name="Griggs A."/>
            <person name="Gujja S."/>
            <person name="Hansen M."/>
            <person name="Howarth C."/>
            <person name="Imamovic A."/>
            <person name="Larimer J."/>
            <person name="McCowan C."/>
            <person name="Murphy C."/>
            <person name="Pearson M."/>
            <person name="Priest M."/>
            <person name="Roberts A."/>
            <person name="Saif S."/>
            <person name="Shea T."/>
            <person name="Sykes S."/>
            <person name="Wortman J."/>
            <person name="Nusbaum C."/>
            <person name="Birren B."/>
        </authorList>
    </citation>
    <scope>NUCLEOTIDE SEQUENCE [LARGE SCALE GENOMIC DNA]</scope>
    <source>
        <strain evidence="15 16">BCC8398</strain>
    </source>
</reference>
<evidence type="ECO:0000256" key="11">
    <source>
        <dbReference type="ARBA" id="ARBA00023303"/>
    </source>
</evidence>
<dbReference type="SUPFAM" id="SSF81324">
    <property type="entry name" value="Voltage-gated potassium channels"/>
    <property type="match status" value="1"/>
</dbReference>
<dbReference type="GO" id="GO:0001508">
    <property type="term" value="P:action potential"/>
    <property type="evidence" value="ECO:0007669"/>
    <property type="project" value="TreeGrafter"/>
</dbReference>
<evidence type="ECO:0000256" key="5">
    <source>
        <dbReference type="ARBA" id="ARBA00022826"/>
    </source>
</evidence>
<feature type="compositionally biased region" description="Polar residues" evidence="12">
    <location>
        <begin position="453"/>
        <end position="464"/>
    </location>
</feature>
<dbReference type="STRING" id="1296120.A0A1B9GW96"/>
<evidence type="ECO:0000256" key="7">
    <source>
        <dbReference type="ARBA" id="ARBA00022958"/>
    </source>
</evidence>
<protein>
    <recommendedName>
        <fullName evidence="14">Ion transport domain-containing protein</fullName>
    </recommendedName>
</protein>
<proteinExistence type="predicted"/>
<dbReference type="AlphaFoldDB" id="A0A1B9GW96"/>
<dbReference type="Gene3D" id="1.20.120.350">
    <property type="entry name" value="Voltage-gated potassium channels. Chain C"/>
    <property type="match status" value="1"/>
</dbReference>
<feature type="transmembrane region" description="Helical" evidence="13">
    <location>
        <begin position="193"/>
        <end position="211"/>
    </location>
</feature>
<dbReference type="EMBL" id="KI669499">
    <property type="protein sequence ID" value="OCF35291.1"/>
    <property type="molecule type" value="Genomic_DNA"/>
</dbReference>
<evidence type="ECO:0000256" key="12">
    <source>
        <dbReference type="SAM" id="MobiDB-lite"/>
    </source>
</evidence>
<keyword evidence="16" id="KW-1185">Reference proteome</keyword>
<evidence type="ECO:0000256" key="1">
    <source>
        <dbReference type="ARBA" id="ARBA00004141"/>
    </source>
</evidence>
<dbReference type="PANTHER" id="PTHR11537:SF254">
    <property type="entry name" value="POTASSIUM VOLTAGE-GATED CHANNEL PROTEIN SHAB"/>
    <property type="match status" value="1"/>
</dbReference>
<dbReference type="FunFam" id="1.10.287.70:FF:000097">
    <property type="entry name" value="Potassium voltage-gated channel subfamily G member 3"/>
    <property type="match status" value="1"/>
</dbReference>
<evidence type="ECO:0000256" key="3">
    <source>
        <dbReference type="ARBA" id="ARBA00022538"/>
    </source>
</evidence>
<dbReference type="GO" id="GO:0005249">
    <property type="term" value="F:voltage-gated potassium channel activity"/>
    <property type="evidence" value="ECO:0007669"/>
    <property type="project" value="InterPro"/>
</dbReference>
<evidence type="ECO:0000256" key="10">
    <source>
        <dbReference type="ARBA" id="ARBA00023136"/>
    </source>
</evidence>
<name>A0A1B9GW96_9TREE</name>
<keyword evidence="9" id="KW-0406">Ion transport</keyword>
<keyword evidence="10 13" id="KW-0472">Membrane</keyword>
<feature type="transmembrane region" description="Helical" evidence="13">
    <location>
        <begin position="372"/>
        <end position="392"/>
    </location>
</feature>
<feature type="compositionally biased region" description="Basic and acidic residues" evidence="12">
    <location>
        <begin position="572"/>
        <end position="591"/>
    </location>
</feature>
<feature type="region of interest" description="Disordered" evidence="12">
    <location>
        <begin position="407"/>
        <end position="438"/>
    </location>
</feature>
<feature type="transmembrane region" description="Helical" evidence="13">
    <location>
        <begin position="296"/>
        <end position="318"/>
    </location>
</feature>
<keyword evidence="5" id="KW-0631">Potassium channel</keyword>
<feature type="compositionally biased region" description="Polar residues" evidence="12">
    <location>
        <begin position="474"/>
        <end position="487"/>
    </location>
</feature>
<dbReference type="OrthoDB" id="415460at2759"/>
<keyword evidence="4 13" id="KW-0812">Transmembrane</keyword>